<dbReference type="AlphaFoldDB" id="A0A9X2T5R7"/>
<dbReference type="InterPro" id="IPR055170">
    <property type="entry name" value="GFO_IDH_MocA-like_dom"/>
</dbReference>
<dbReference type="PANTHER" id="PTHR43377:SF1">
    <property type="entry name" value="BILIVERDIN REDUCTASE A"/>
    <property type="match status" value="1"/>
</dbReference>
<sequence length="331" mass="36427">MKIVFIGASHWHLDLYLVPLLEVPGAELVGVADPDPAVVVRLTERLGCAGDTDFRALCRRLRPDFVFALGRHADMPEEARFLIEEGIPFALEKPCGLDAPAVADIAALAAQRGAFAAVPLVFRNGDFARHLEGLKAEGDLSYASFRFIAGFPARYRQAGCSWMLDPALSGGGCTINLAVHFFDLALRLLGEEVRVLNATMANHAWRERVEDYSVVTFERGGALCVVETGYLYPAPTSNFDMHYALRSPAHYTIAHDPQTVESLDNEGAARRWHSVTTNVPHYRTFVFDVLERVRKGHPPLADLSDMVPVMRLVDEAYGKAGALPLLPARAF</sequence>
<proteinExistence type="predicted"/>
<name>A0A9X2T5R7_9HYPH</name>
<dbReference type="Gene3D" id="3.30.360.10">
    <property type="entry name" value="Dihydrodipicolinate Reductase, domain 2"/>
    <property type="match status" value="1"/>
</dbReference>
<organism evidence="2 3">
    <name type="scientific">Ancylobacter mangrovi</name>
    <dbReference type="NCBI Taxonomy" id="2972472"/>
    <lineage>
        <taxon>Bacteria</taxon>
        <taxon>Pseudomonadati</taxon>
        <taxon>Pseudomonadota</taxon>
        <taxon>Alphaproteobacteria</taxon>
        <taxon>Hyphomicrobiales</taxon>
        <taxon>Xanthobacteraceae</taxon>
        <taxon>Ancylobacter</taxon>
    </lineage>
</organism>
<evidence type="ECO:0000313" key="3">
    <source>
        <dbReference type="Proteomes" id="UP001151088"/>
    </source>
</evidence>
<dbReference type="Pfam" id="PF22725">
    <property type="entry name" value="GFO_IDH_MocA_C3"/>
    <property type="match status" value="1"/>
</dbReference>
<evidence type="ECO:0000259" key="1">
    <source>
        <dbReference type="Pfam" id="PF22725"/>
    </source>
</evidence>
<dbReference type="Gene3D" id="3.40.50.720">
    <property type="entry name" value="NAD(P)-binding Rossmann-like Domain"/>
    <property type="match status" value="1"/>
</dbReference>
<reference evidence="2" key="1">
    <citation type="submission" date="2022-08" db="EMBL/GenBank/DDBJ databases">
        <authorList>
            <person name="Li F."/>
        </authorList>
    </citation>
    <scope>NUCLEOTIDE SEQUENCE</scope>
    <source>
        <strain evidence="2">MQZ15Z-1</strain>
    </source>
</reference>
<dbReference type="PANTHER" id="PTHR43377">
    <property type="entry name" value="BILIVERDIN REDUCTASE A"/>
    <property type="match status" value="1"/>
</dbReference>
<dbReference type="RefSeq" id="WP_258732835.1">
    <property type="nucleotide sequence ID" value="NZ_JANTHZ010000004.1"/>
</dbReference>
<comment type="caution">
    <text evidence="2">The sequence shown here is derived from an EMBL/GenBank/DDBJ whole genome shotgun (WGS) entry which is preliminary data.</text>
</comment>
<dbReference type="InterPro" id="IPR036291">
    <property type="entry name" value="NAD(P)-bd_dom_sf"/>
</dbReference>
<dbReference type="Proteomes" id="UP001151088">
    <property type="component" value="Unassembled WGS sequence"/>
</dbReference>
<dbReference type="EMBL" id="JANTHZ010000004">
    <property type="protein sequence ID" value="MCS0495669.1"/>
    <property type="molecule type" value="Genomic_DNA"/>
</dbReference>
<gene>
    <name evidence="2" type="ORF">NVS89_11215</name>
</gene>
<dbReference type="SUPFAM" id="SSF55347">
    <property type="entry name" value="Glyceraldehyde-3-phosphate dehydrogenase-like, C-terminal domain"/>
    <property type="match status" value="1"/>
</dbReference>
<protein>
    <submittedName>
        <fullName evidence="2">Gfo/Idh/MocA family oxidoreductase</fullName>
    </submittedName>
</protein>
<dbReference type="SUPFAM" id="SSF51735">
    <property type="entry name" value="NAD(P)-binding Rossmann-fold domains"/>
    <property type="match status" value="1"/>
</dbReference>
<accession>A0A9X2T5R7</accession>
<dbReference type="InterPro" id="IPR051450">
    <property type="entry name" value="Gfo/Idh/MocA_Oxidoreductases"/>
</dbReference>
<keyword evidence="3" id="KW-1185">Reference proteome</keyword>
<evidence type="ECO:0000313" key="2">
    <source>
        <dbReference type="EMBL" id="MCS0495669.1"/>
    </source>
</evidence>
<feature type="domain" description="GFO/IDH/MocA-like oxidoreductase" evidence="1">
    <location>
        <begin position="139"/>
        <end position="235"/>
    </location>
</feature>